<evidence type="ECO:0008006" key="5">
    <source>
        <dbReference type="Google" id="ProtNLM"/>
    </source>
</evidence>
<name>A0A921YKF0_MANSE</name>
<comment type="caution">
    <text evidence="3">The sequence shown here is derived from an EMBL/GenBank/DDBJ whole genome shotgun (WGS) entry which is preliminary data.</text>
</comment>
<feature type="non-terminal residue" evidence="3">
    <location>
        <position position="302"/>
    </location>
</feature>
<sequence>MPSITYTSSEYTDMILIYGECHGNAALALRTYREKYGNSRSCPRNARTIVLAVQRIPENKPIVPHQERVPSRQIPVAREEQILEYFDRNLTTSLHRAARRFRVCHRTVHAILKNNKWKPYKFRKVQALLPWDLPVRNNYRQWLLHKVDNDSNFLSNVMWTDESTFTRNGIWNRQNRRYWSLENPHVYREYEHQYRFSLNVWAGIHKNQIIGSIFIDGTLTAVKFIELLRGPVAEYTDQLPLTDHRQLLDGAPPHSAVSSRERLTEMFGQQWIGRFGPVRWPPRSPDLTPMDFFLWGYVKSEG</sequence>
<dbReference type="EMBL" id="JH668282">
    <property type="protein sequence ID" value="KAG6440906.1"/>
    <property type="molecule type" value="Genomic_DNA"/>
</dbReference>
<reference evidence="3" key="2">
    <citation type="submission" date="2020-12" db="EMBL/GenBank/DDBJ databases">
        <authorList>
            <person name="Kanost M."/>
        </authorList>
    </citation>
    <scope>NUCLEOTIDE SEQUENCE</scope>
</reference>
<dbReference type="Pfam" id="PF16087">
    <property type="entry name" value="DUF4817"/>
    <property type="match status" value="1"/>
</dbReference>
<gene>
    <name evidence="3" type="ORF">O3G_MSEX001486</name>
</gene>
<keyword evidence="4" id="KW-1185">Reference proteome</keyword>
<accession>A0A921YKF0</accession>
<dbReference type="AlphaFoldDB" id="A0A921YKF0"/>
<organism evidence="3 4">
    <name type="scientific">Manduca sexta</name>
    <name type="common">Tobacco hawkmoth</name>
    <name type="synonym">Tobacco hornworm</name>
    <dbReference type="NCBI Taxonomy" id="7130"/>
    <lineage>
        <taxon>Eukaryota</taxon>
        <taxon>Metazoa</taxon>
        <taxon>Ecdysozoa</taxon>
        <taxon>Arthropoda</taxon>
        <taxon>Hexapoda</taxon>
        <taxon>Insecta</taxon>
        <taxon>Pterygota</taxon>
        <taxon>Neoptera</taxon>
        <taxon>Endopterygota</taxon>
        <taxon>Lepidoptera</taxon>
        <taxon>Glossata</taxon>
        <taxon>Ditrysia</taxon>
        <taxon>Bombycoidea</taxon>
        <taxon>Sphingidae</taxon>
        <taxon>Sphinginae</taxon>
        <taxon>Sphingini</taxon>
        <taxon>Manduca</taxon>
    </lineage>
</organism>
<dbReference type="PANTHER" id="PTHR47326:SF1">
    <property type="entry name" value="HTH PSQ-TYPE DOMAIN-CONTAINING PROTEIN"/>
    <property type="match status" value="1"/>
</dbReference>
<feature type="domain" description="DUF4817" evidence="2">
    <location>
        <begin position="7"/>
        <end position="42"/>
    </location>
</feature>
<dbReference type="InterPro" id="IPR038717">
    <property type="entry name" value="Tc1-like_DDE_dom"/>
</dbReference>
<protein>
    <recommendedName>
        <fullName evidence="5">DUF4817 domain-containing protein</fullName>
    </recommendedName>
</protein>
<dbReference type="PANTHER" id="PTHR47326">
    <property type="entry name" value="TRANSPOSABLE ELEMENT TC3 TRANSPOSASE-LIKE PROTEIN"/>
    <property type="match status" value="1"/>
</dbReference>
<evidence type="ECO:0000313" key="3">
    <source>
        <dbReference type="EMBL" id="KAG6440906.1"/>
    </source>
</evidence>
<evidence type="ECO:0000259" key="2">
    <source>
        <dbReference type="Pfam" id="PF16087"/>
    </source>
</evidence>
<proteinExistence type="predicted"/>
<reference evidence="3" key="1">
    <citation type="journal article" date="2016" name="Insect Biochem. Mol. Biol.">
        <title>Multifaceted biological insights from a draft genome sequence of the tobacco hornworm moth, Manduca sexta.</title>
        <authorList>
            <person name="Kanost M.R."/>
            <person name="Arrese E.L."/>
            <person name="Cao X."/>
            <person name="Chen Y.R."/>
            <person name="Chellapilla S."/>
            <person name="Goldsmith M.R."/>
            <person name="Grosse-Wilde E."/>
            <person name="Heckel D.G."/>
            <person name="Herndon N."/>
            <person name="Jiang H."/>
            <person name="Papanicolaou A."/>
            <person name="Qu J."/>
            <person name="Soulages J.L."/>
            <person name="Vogel H."/>
            <person name="Walters J."/>
            <person name="Waterhouse R.M."/>
            <person name="Ahn S.J."/>
            <person name="Almeida F.C."/>
            <person name="An C."/>
            <person name="Aqrawi P."/>
            <person name="Bretschneider A."/>
            <person name="Bryant W.B."/>
            <person name="Bucks S."/>
            <person name="Chao H."/>
            <person name="Chevignon G."/>
            <person name="Christen J.M."/>
            <person name="Clarke D.F."/>
            <person name="Dittmer N.T."/>
            <person name="Ferguson L.C.F."/>
            <person name="Garavelou S."/>
            <person name="Gordon K.H.J."/>
            <person name="Gunaratna R.T."/>
            <person name="Han Y."/>
            <person name="Hauser F."/>
            <person name="He Y."/>
            <person name="Heidel-Fischer H."/>
            <person name="Hirsh A."/>
            <person name="Hu Y."/>
            <person name="Jiang H."/>
            <person name="Kalra D."/>
            <person name="Klinner C."/>
            <person name="Konig C."/>
            <person name="Kovar C."/>
            <person name="Kroll A.R."/>
            <person name="Kuwar S.S."/>
            <person name="Lee S.L."/>
            <person name="Lehman R."/>
            <person name="Li K."/>
            <person name="Li Z."/>
            <person name="Liang H."/>
            <person name="Lovelace S."/>
            <person name="Lu Z."/>
            <person name="Mansfield J.H."/>
            <person name="McCulloch K.J."/>
            <person name="Mathew T."/>
            <person name="Morton B."/>
            <person name="Muzny D.M."/>
            <person name="Neunemann D."/>
            <person name="Ongeri F."/>
            <person name="Pauchet Y."/>
            <person name="Pu L.L."/>
            <person name="Pyrousis I."/>
            <person name="Rao X.J."/>
            <person name="Redding A."/>
            <person name="Roesel C."/>
            <person name="Sanchez-Gracia A."/>
            <person name="Schaack S."/>
            <person name="Shukla A."/>
            <person name="Tetreau G."/>
            <person name="Wang Y."/>
            <person name="Xiong G.H."/>
            <person name="Traut W."/>
            <person name="Walsh T.K."/>
            <person name="Worley K.C."/>
            <person name="Wu D."/>
            <person name="Wu W."/>
            <person name="Wu Y.Q."/>
            <person name="Zhang X."/>
            <person name="Zou Z."/>
            <person name="Zucker H."/>
            <person name="Briscoe A.D."/>
            <person name="Burmester T."/>
            <person name="Clem R.J."/>
            <person name="Feyereisen R."/>
            <person name="Grimmelikhuijzen C.J.P."/>
            <person name="Hamodrakas S.J."/>
            <person name="Hansson B.S."/>
            <person name="Huguet E."/>
            <person name="Jermiin L.S."/>
            <person name="Lan Q."/>
            <person name="Lehman H.K."/>
            <person name="Lorenzen M."/>
            <person name="Merzendorfer H."/>
            <person name="Michalopoulos I."/>
            <person name="Morton D.B."/>
            <person name="Muthukrishnan S."/>
            <person name="Oakeshott J.G."/>
            <person name="Palmer W."/>
            <person name="Park Y."/>
            <person name="Passarelli A.L."/>
            <person name="Rozas J."/>
            <person name="Schwartz L.M."/>
            <person name="Smith W."/>
            <person name="Southgate A."/>
            <person name="Vilcinskas A."/>
            <person name="Vogt R."/>
            <person name="Wang P."/>
            <person name="Werren J."/>
            <person name="Yu X.Q."/>
            <person name="Zhou J.J."/>
            <person name="Brown S.J."/>
            <person name="Scherer S.E."/>
            <person name="Richards S."/>
            <person name="Blissard G.W."/>
        </authorList>
    </citation>
    <scope>NUCLEOTIDE SEQUENCE</scope>
</reference>
<evidence type="ECO:0000313" key="4">
    <source>
        <dbReference type="Proteomes" id="UP000791440"/>
    </source>
</evidence>
<evidence type="ECO:0000259" key="1">
    <source>
        <dbReference type="Pfam" id="PF13358"/>
    </source>
</evidence>
<feature type="domain" description="Tc1-like transposase DDE" evidence="1">
    <location>
        <begin position="157"/>
        <end position="300"/>
    </location>
</feature>
<dbReference type="Proteomes" id="UP000791440">
    <property type="component" value="Unassembled WGS sequence"/>
</dbReference>
<dbReference type="InterPro" id="IPR032135">
    <property type="entry name" value="DUF4817"/>
</dbReference>
<dbReference type="Pfam" id="PF13358">
    <property type="entry name" value="DDE_3"/>
    <property type="match status" value="1"/>
</dbReference>